<name>A0ABY9X383_9BACT</name>
<dbReference type="RefSeq" id="WP_395808264.1">
    <property type="nucleotide sequence ID" value="NZ_CP043494.1"/>
</dbReference>
<feature type="domain" description="Transposase DDE" evidence="1">
    <location>
        <begin position="2"/>
        <end position="61"/>
    </location>
</feature>
<protein>
    <recommendedName>
        <fullName evidence="1">Transposase DDE domain-containing protein</fullName>
    </recommendedName>
</protein>
<reference evidence="2 3" key="1">
    <citation type="submission" date="2019-08" db="EMBL/GenBank/DDBJ databases">
        <title>Archangium and Cystobacter genomes.</title>
        <authorList>
            <person name="Chen I.-C.K."/>
            <person name="Wielgoss S."/>
        </authorList>
    </citation>
    <scope>NUCLEOTIDE SEQUENCE [LARGE SCALE GENOMIC DNA]</scope>
    <source>
        <strain evidence="2 3">Cbm 6</strain>
    </source>
</reference>
<dbReference type="PANTHER" id="PTHR33408:SF2">
    <property type="entry name" value="TRANSPOSASE DDE DOMAIN-CONTAINING PROTEIN"/>
    <property type="match status" value="1"/>
</dbReference>
<gene>
    <name evidence="2" type="ORF">F0U60_41390</name>
</gene>
<organism evidence="2 3">
    <name type="scientific">Archangium minus</name>
    <dbReference type="NCBI Taxonomy" id="83450"/>
    <lineage>
        <taxon>Bacteria</taxon>
        <taxon>Pseudomonadati</taxon>
        <taxon>Myxococcota</taxon>
        <taxon>Myxococcia</taxon>
        <taxon>Myxococcales</taxon>
        <taxon>Cystobacterineae</taxon>
        <taxon>Archangiaceae</taxon>
        <taxon>Archangium</taxon>
    </lineage>
</organism>
<dbReference type="EMBL" id="CP043494">
    <property type="protein sequence ID" value="WNG49860.1"/>
    <property type="molecule type" value="Genomic_DNA"/>
</dbReference>
<evidence type="ECO:0000313" key="3">
    <source>
        <dbReference type="Proteomes" id="UP001611383"/>
    </source>
</evidence>
<dbReference type="Pfam" id="PF13751">
    <property type="entry name" value="DDE_Tnp_1_6"/>
    <property type="match status" value="1"/>
</dbReference>
<proteinExistence type="predicted"/>
<evidence type="ECO:0000259" key="1">
    <source>
        <dbReference type="Pfam" id="PF13751"/>
    </source>
</evidence>
<dbReference type="InterPro" id="IPR025668">
    <property type="entry name" value="Tnp_DDE_dom"/>
</dbReference>
<sequence>MKRKLLTKRGRKAYARRKVTAEPVIGQVKNTVLPRFSLRGLTKVQGEFSLACAVHNLKKLWKLGWELPSLAAQAA</sequence>
<evidence type="ECO:0000313" key="2">
    <source>
        <dbReference type="EMBL" id="WNG49860.1"/>
    </source>
</evidence>
<dbReference type="PANTHER" id="PTHR33408">
    <property type="entry name" value="TRANSPOSASE"/>
    <property type="match status" value="1"/>
</dbReference>
<dbReference type="Proteomes" id="UP001611383">
    <property type="component" value="Chromosome"/>
</dbReference>
<keyword evidence="3" id="KW-1185">Reference proteome</keyword>
<accession>A0ABY9X383</accession>